<reference evidence="1 2" key="1">
    <citation type="journal article" date="2016" name="Stand. Genomic Sci.">
        <title>Complete genome sequence and genomic characterization of Microcystis panniformis FACHB 1757 by third-generation sequencing.</title>
        <authorList>
            <person name="Zhang J.Y."/>
            <person name="Guan R."/>
            <person name="Zhang H.J."/>
            <person name="Li H."/>
            <person name="Xiao P."/>
            <person name="Yu G.L."/>
            <person name="Du L."/>
            <person name="Cao D.M."/>
            <person name="Zhu B.C."/>
            <person name="Li R.H."/>
            <person name="Lu Z.H."/>
        </authorList>
    </citation>
    <scope>NUCLEOTIDE SEQUENCE [LARGE SCALE GENOMIC DNA]</scope>
    <source>
        <strain evidence="1 2">FACHB-1757</strain>
    </source>
</reference>
<protein>
    <submittedName>
        <fullName evidence="1">Uncharacterized protein</fullName>
    </submittedName>
</protein>
<proteinExistence type="predicted"/>
<evidence type="ECO:0000313" key="2">
    <source>
        <dbReference type="Proteomes" id="UP000068167"/>
    </source>
</evidence>
<dbReference type="PATRIC" id="fig|1638788.3.peg.1786"/>
<evidence type="ECO:0000313" key="1">
    <source>
        <dbReference type="EMBL" id="AKV66917.1"/>
    </source>
</evidence>
<dbReference type="AlphaFoldDB" id="A0A0K1RYE3"/>
<dbReference type="KEGG" id="mpk:VL20_1777"/>
<gene>
    <name evidence="1" type="ORF">VL20_1777</name>
</gene>
<dbReference type="Proteomes" id="UP000068167">
    <property type="component" value="Chromosome"/>
</dbReference>
<name>A0A0K1RYE3_9CHRO</name>
<dbReference type="RefSeq" id="WP_002742213.1">
    <property type="nucleotide sequence ID" value="NZ_CP011339.1"/>
</dbReference>
<dbReference type="EMBL" id="CP011339">
    <property type="protein sequence ID" value="AKV66917.1"/>
    <property type="molecule type" value="Genomic_DNA"/>
</dbReference>
<sequence length="54" mass="6379">MSKYDKLANKIAKKVTKKLSKKLIKAIYNRLDLENILSSRSFPLEEFERGDNRH</sequence>
<organism evidence="1 2">
    <name type="scientific">Microcystis panniformis FACHB-1757</name>
    <dbReference type="NCBI Taxonomy" id="1638788"/>
    <lineage>
        <taxon>Bacteria</taxon>
        <taxon>Bacillati</taxon>
        <taxon>Cyanobacteriota</taxon>
        <taxon>Cyanophyceae</taxon>
        <taxon>Oscillatoriophycideae</taxon>
        <taxon>Chroococcales</taxon>
        <taxon>Microcystaceae</taxon>
        <taxon>Microcystis</taxon>
    </lineage>
</organism>
<keyword evidence="2" id="KW-1185">Reference proteome</keyword>
<accession>A0A0K1RYE3</accession>